<dbReference type="EMBL" id="PNRG01000023">
    <property type="protein sequence ID" value="PMR79927.1"/>
    <property type="molecule type" value="Genomic_DNA"/>
</dbReference>
<evidence type="ECO:0000313" key="4">
    <source>
        <dbReference type="EMBL" id="PMR79927.1"/>
    </source>
</evidence>
<name>A0A2N7UHJ9_9GAMM</name>
<evidence type="ECO:0000259" key="3">
    <source>
        <dbReference type="Pfam" id="PF00561"/>
    </source>
</evidence>
<dbReference type="PANTHER" id="PTHR43798">
    <property type="entry name" value="MONOACYLGLYCEROL LIPASE"/>
    <property type="match status" value="1"/>
</dbReference>
<keyword evidence="2 4" id="KW-0378">Hydrolase</keyword>
<dbReference type="OrthoDB" id="149912at2"/>
<dbReference type="GO" id="GO:0016020">
    <property type="term" value="C:membrane"/>
    <property type="evidence" value="ECO:0007669"/>
    <property type="project" value="TreeGrafter"/>
</dbReference>
<comment type="caution">
    <text evidence="4">The sequence shown here is derived from an EMBL/GenBank/DDBJ whole genome shotgun (WGS) entry which is preliminary data.</text>
</comment>
<dbReference type="GO" id="GO:0016787">
    <property type="term" value="F:hydrolase activity"/>
    <property type="evidence" value="ECO:0007669"/>
    <property type="project" value="UniProtKB-KW"/>
</dbReference>
<dbReference type="Proteomes" id="UP000235547">
    <property type="component" value="Unassembled WGS sequence"/>
</dbReference>
<accession>A0A2N7UHJ9</accession>
<organism evidence="4 5">
    <name type="scientific">Halomonas urumqiensis</name>
    <dbReference type="NCBI Taxonomy" id="1684789"/>
    <lineage>
        <taxon>Bacteria</taxon>
        <taxon>Pseudomonadati</taxon>
        <taxon>Pseudomonadota</taxon>
        <taxon>Gammaproteobacteria</taxon>
        <taxon>Oceanospirillales</taxon>
        <taxon>Halomonadaceae</taxon>
        <taxon>Halomonas</taxon>
    </lineage>
</organism>
<dbReference type="InterPro" id="IPR029058">
    <property type="entry name" value="AB_hydrolase_fold"/>
</dbReference>
<reference evidence="4 5" key="1">
    <citation type="submission" date="2018-01" db="EMBL/GenBank/DDBJ databases">
        <title>Halomonas endophytica sp. nov., isolated from storage liquid in the stems of Populus euphratica.</title>
        <authorList>
            <person name="Chen C."/>
        </authorList>
    </citation>
    <scope>NUCLEOTIDE SEQUENCE [LARGE SCALE GENOMIC DNA]</scope>
    <source>
        <strain evidence="4 5">BZ-SZ-XJ27</strain>
    </source>
</reference>
<gene>
    <name evidence="4" type="ORF">C1H70_10675</name>
</gene>
<evidence type="ECO:0000256" key="1">
    <source>
        <dbReference type="ARBA" id="ARBA00008645"/>
    </source>
</evidence>
<evidence type="ECO:0000256" key="2">
    <source>
        <dbReference type="ARBA" id="ARBA00022801"/>
    </source>
</evidence>
<evidence type="ECO:0000313" key="5">
    <source>
        <dbReference type="Proteomes" id="UP000235547"/>
    </source>
</evidence>
<dbReference type="Pfam" id="PF00561">
    <property type="entry name" value="Abhydrolase_1"/>
    <property type="match status" value="1"/>
</dbReference>
<keyword evidence="5" id="KW-1185">Reference proteome</keyword>
<dbReference type="PANTHER" id="PTHR43798:SF14">
    <property type="entry name" value="SERINE HYDROLASE-LIKE PROTEIN DDB_G0286239"/>
    <property type="match status" value="1"/>
</dbReference>
<dbReference type="Gene3D" id="3.40.50.1820">
    <property type="entry name" value="alpha/beta hydrolase"/>
    <property type="match status" value="1"/>
</dbReference>
<dbReference type="RefSeq" id="WP_102588318.1">
    <property type="nucleotide sequence ID" value="NZ_BNAE01000003.1"/>
</dbReference>
<dbReference type="SUPFAM" id="SSF53474">
    <property type="entry name" value="alpha/beta-Hydrolases"/>
    <property type="match status" value="1"/>
</dbReference>
<proteinExistence type="inferred from homology"/>
<dbReference type="InterPro" id="IPR050266">
    <property type="entry name" value="AB_hydrolase_sf"/>
</dbReference>
<comment type="similarity">
    <text evidence="1">Belongs to the AB hydrolase superfamily.</text>
</comment>
<feature type="domain" description="AB hydrolase-1" evidence="3">
    <location>
        <begin position="29"/>
        <end position="270"/>
    </location>
</feature>
<dbReference type="AlphaFoldDB" id="A0A2N7UHJ9"/>
<dbReference type="InterPro" id="IPR000073">
    <property type="entry name" value="AB_hydrolase_1"/>
</dbReference>
<protein>
    <submittedName>
        <fullName evidence="4">Alpha/beta hydrolase</fullName>
    </submittedName>
</protein>
<dbReference type="PRINTS" id="PR00111">
    <property type="entry name" value="ABHYDROLASE"/>
</dbReference>
<sequence length="287" mass="30319">MSDPRPLRLAGGRLAALSVGDDHAPTWLALHGWLDNAASFSRLAPLLAERLGIRLVAIDFAGHGLSAPLPGGGDYAIWDYCHDVLDALESLELEQVTLLSHSMGAGVACLTAAAFPEHASRLVLIDGIGTLTTPAGDAHTQLRKGLKGHRRPVSPAPRYADIDSAVAARVAGGATPIDADTARPLVARNLLALADGHQQLRTDGRLLRPSLVRLCPEQVRAMLERIDCPVLLVEGEQGILAEREHAAAARAAILSLTRRVIPGGHHLHLEAGAVNAVAEAIVAWQRS</sequence>